<organism evidence="5 6">
    <name type="scientific">Linnemannia exigua</name>
    <dbReference type="NCBI Taxonomy" id="604196"/>
    <lineage>
        <taxon>Eukaryota</taxon>
        <taxon>Fungi</taxon>
        <taxon>Fungi incertae sedis</taxon>
        <taxon>Mucoromycota</taxon>
        <taxon>Mortierellomycotina</taxon>
        <taxon>Mortierellomycetes</taxon>
        <taxon>Mortierellales</taxon>
        <taxon>Mortierellaceae</taxon>
        <taxon>Linnemannia</taxon>
    </lineage>
</organism>
<proteinExistence type="inferred from homology"/>
<feature type="compositionally biased region" description="Polar residues" evidence="2">
    <location>
        <begin position="49"/>
        <end position="75"/>
    </location>
</feature>
<evidence type="ECO:0000259" key="3">
    <source>
        <dbReference type="Pfam" id="PF04884"/>
    </source>
</evidence>
<protein>
    <recommendedName>
        <fullName evidence="7">DUF647-domain-containing protein</fullName>
    </recommendedName>
</protein>
<evidence type="ECO:0008006" key="7">
    <source>
        <dbReference type="Google" id="ProtNLM"/>
    </source>
</evidence>
<evidence type="ECO:0000313" key="6">
    <source>
        <dbReference type="Proteomes" id="UP001194580"/>
    </source>
</evidence>
<sequence>MYVLPSLRTVNSPSSWHTIRPSSASSTRSLYGLIRTSHNNRHNRPLLLSPSTFTQSRTRNPLRSLTTKKSPSTSGGDDHWRTSALNKALSIRQRKTGTWLPKWQTLTLSTDHDSKTCSFQSTPSSSSTKAGASTTKTETETDMDMDAAKHLLSPQTALAVFLPKGFPDSVTPNYWPFAKWQFVHNVAGSVTAAGSIPMAAALNWIIKDGLGQLGGVVYASFVSDKFDSEPKRFRFQATVAMQGANVLELLTPLWPGSFLVIASISNIGKNMAWLASSATRAQMNKTFALRDNLGDITGKSGSQTTAAGLVGTGLGVVIAALMSHISEDPTVLPLVPMCLTFLPFSIFNIYSNYKSSHYVTTPSLNIPRAETVFYSVMKELVFDKEQEQSQSSGLGPRKKQEKLSLAELVHKLEALVPTPKEVAHKEVFVTAYQSPFKIGMEVEPPIHRFAGRGKGTEALDRAFRQVDLIKKEHYYMMADMSSNRVVIWFDKKAKGKDLIQGFYHACATRAIMQQGKDRSSSSGSGLSKEDEWSKAIQLAHEEAIETVPRLTEVMRQKEWDTDSLFLTDGDRNRIQID</sequence>
<evidence type="ECO:0000259" key="4">
    <source>
        <dbReference type="Pfam" id="PF24160"/>
    </source>
</evidence>
<name>A0AAD4H331_9FUNG</name>
<evidence type="ECO:0000256" key="1">
    <source>
        <dbReference type="ARBA" id="ARBA00007558"/>
    </source>
</evidence>
<reference evidence="5" key="1">
    <citation type="journal article" date="2020" name="Fungal Divers.">
        <title>Resolving the Mortierellaceae phylogeny through synthesis of multi-gene phylogenetics and phylogenomics.</title>
        <authorList>
            <person name="Vandepol N."/>
            <person name="Liber J."/>
            <person name="Desiro A."/>
            <person name="Na H."/>
            <person name="Kennedy M."/>
            <person name="Barry K."/>
            <person name="Grigoriev I.V."/>
            <person name="Miller A.N."/>
            <person name="O'Donnell K."/>
            <person name="Stajich J.E."/>
            <person name="Bonito G."/>
        </authorList>
    </citation>
    <scope>NUCLEOTIDE SEQUENCE</scope>
    <source>
        <strain evidence="5">NRRL 28262</strain>
    </source>
</reference>
<feature type="region of interest" description="Disordered" evidence="2">
    <location>
        <begin position="113"/>
        <end position="138"/>
    </location>
</feature>
<dbReference type="PANTHER" id="PTHR12770">
    <property type="entry name" value="RUS1 FAMILY PROTEIN C16ORF58"/>
    <property type="match status" value="1"/>
</dbReference>
<dbReference type="InterPro" id="IPR054549">
    <property type="entry name" value="UVB_sens_RUS_dom"/>
</dbReference>
<feature type="domain" description="Protein root UVB sensitive/RUS" evidence="3">
    <location>
        <begin position="155"/>
        <end position="378"/>
    </location>
</feature>
<dbReference type="InterPro" id="IPR006968">
    <property type="entry name" value="RUS_fam"/>
</dbReference>
<gene>
    <name evidence="5" type="ORF">BGZ95_002884</name>
</gene>
<dbReference type="AlphaFoldDB" id="A0AAD4H331"/>
<evidence type="ECO:0000313" key="5">
    <source>
        <dbReference type="EMBL" id="KAG0267294.1"/>
    </source>
</evidence>
<dbReference type="PANTHER" id="PTHR12770:SF22">
    <property type="entry name" value="PROTEIN ROOT UVB SENSITIVE 1, CHLOROPLASTIC"/>
    <property type="match status" value="1"/>
</dbReference>
<comment type="similarity">
    <text evidence="1">Belongs to the RUS1 family.</text>
</comment>
<accession>A0AAD4H331</accession>
<dbReference type="InterPro" id="IPR055412">
    <property type="entry name" value="UVB_sens_C"/>
</dbReference>
<keyword evidence="6" id="KW-1185">Reference proteome</keyword>
<feature type="region of interest" description="Disordered" evidence="2">
    <location>
        <begin position="37"/>
        <end position="81"/>
    </location>
</feature>
<dbReference type="Pfam" id="PF24160">
    <property type="entry name" value="UVB_sens_C"/>
    <property type="match status" value="1"/>
</dbReference>
<evidence type="ECO:0000256" key="2">
    <source>
        <dbReference type="SAM" id="MobiDB-lite"/>
    </source>
</evidence>
<dbReference type="Pfam" id="PF04884">
    <property type="entry name" value="UVB_sens_prot"/>
    <property type="match status" value="1"/>
</dbReference>
<feature type="domain" description="Root UVB sensitive protein C-terminal" evidence="4">
    <location>
        <begin position="469"/>
        <end position="566"/>
    </location>
</feature>
<feature type="compositionally biased region" description="Low complexity" evidence="2">
    <location>
        <begin position="116"/>
        <end position="136"/>
    </location>
</feature>
<dbReference type="Proteomes" id="UP001194580">
    <property type="component" value="Unassembled WGS sequence"/>
</dbReference>
<comment type="caution">
    <text evidence="5">The sequence shown here is derived from an EMBL/GenBank/DDBJ whole genome shotgun (WGS) entry which is preliminary data.</text>
</comment>
<dbReference type="EMBL" id="JAAAIL010001630">
    <property type="protein sequence ID" value="KAG0267294.1"/>
    <property type="molecule type" value="Genomic_DNA"/>
</dbReference>